<gene>
    <name evidence="1" type="ORF">GSTUM_00001995001</name>
</gene>
<dbReference type="Proteomes" id="UP000006911">
    <property type="component" value="Unassembled WGS sequence"/>
</dbReference>
<protein>
    <submittedName>
        <fullName evidence="1">(Perigord truffle) hypothetical protein</fullName>
    </submittedName>
</protein>
<sequence>MFIIFSKGQYLCLAFPLITLFVSTLPARACNCISSSFIYLFSLSLLFASLSPPPTTKGLLRPKKFNNTL</sequence>
<evidence type="ECO:0000313" key="1">
    <source>
        <dbReference type="EMBL" id="CAZ83524.1"/>
    </source>
</evidence>
<keyword evidence="2" id="KW-1185">Reference proteome</keyword>
<proteinExistence type="predicted"/>
<dbReference type="GeneID" id="9184586"/>
<dbReference type="RefSeq" id="XP_002839333.1">
    <property type="nucleotide sequence ID" value="XM_002839287.1"/>
</dbReference>
<dbReference type="KEGG" id="tml:GSTUM_00001995001"/>
<accession>D5GG81</accession>
<dbReference type="AlphaFoldDB" id="D5GG81"/>
<dbReference type="EMBL" id="FN430245">
    <property type="protein sequence ID" value="CAZ83524.1"/>
    <property type="molecule type" value="Genomic_DNA"/>
</dbReference>
<name>D5GG81_TUBMM</name>
<dbReference type="InParanoid" id="D5GG81"/>
<evidence type="ECO:0000313" key="2">
    <source>
        <dbReference type="Proteomes" id="UP000006911"/>
    </source>
</evidence>
<reference evidence="1 2" key="1">
    <citation type="journal article" date="2010" name="Nature">
        <title>Perigord black truffle genome uncovers evolutionary origins and mechanisms of symbiosis.</title>
        <authorList>
            <person name="Martin F."/>
            <person name="Kohler A."/>
            <person name="Murat C."/>
            <person name="Balestrini R."/>
            <person name="Coutinho P.M."/>
            <person name="Jaillon O."/>
            <person name="Montanini B."/>
            <person name="Morin E."/>
            <person name="Noel B."/>
            <person name="Percudani R."/>
            <person name="Porcel B."/>
            <person name="Rubini A."/>
            <person name="Amicucci A."/>
            <person name="Amselem J."/>
            <person name="Anthouard V."/>
            <person name="Arcioni S."/>
            <person name="Artiguenave F."/>
            <person name="Aury J.M."/>
            <person name="Ballario P."/>
            <person name="Bolchi A."/>
            <person name="Brenna A."/>
            <person name="Brun A."/>
            <person name="Buee M."/>
            <person name="Cantarel B."/>
            <person name="Chevalier G."/>
            <person name="Couloux A."/>
            <person name="Da Silva C."/>
            <person name="Denoeud F."/>
            <person name="Duplessis S."/>
            <person name="Ghignone S."/>
            <person name="Hilselberger B."/>
            <person name="Iotti M."/>
            <person name="Marcais B."/>
            <person name="Mello A."/>
            <person name="Miranda M."/>
            <person name="Pacioni G."/>
            <person name="Quesneville H."/>
            <person name="Riccioni C."/>
            <person name="Ruotolo R."/>
            <person name="Splivallo R."/>
            <person name="Stocchi V."/>
            <person name="Tisserant E."/>
            <person name="Viscomi A.R."/>
            <person name="Zambonelli A."/>
            <person name="Zampieri E."/>
            <person name="Henrissat B."/>
            <person name="Lebrun M.H."/>
            <person name="Paolocci F."/>
            <person name="Bonfante P."/>
            <person name="Ottonello S."/>
            <person name="Wincker P."/>
        </authorList>
    </citation>
    <scope>NUCLEOTIDE SEQUENCE [LARGE SCALE GENOMIC DNA]</scope>
    <source>
        <strain evidence="1 2">Mel28</strain>
    </source>
</reference>
<organism evidence="1 2">
    <name type="scientific">Tuber melanosporum (strain Mel28)</name>
    <name type="common">Perigord black truffle</name>
    <dbReference type="NCBI Taxonomy" id="656061"/>
    <lineage>
        <taxon>Eukaryota</taxon>
        <taxon>Fungi</taxon>
        <taxon>Dikarya</taxon>
        <taxon>Ascomycota</taxon>
        <taxon>Pezizomycotina</taxon>
        <taxon>Pezizomycetes</taxon>
        <taxon>Pezizales</taxon>
        <taxon>Tuberaceae</taxon>
        <taxon>Tuber</taxon>
    </lineage>
</organism>
<dbReference type="HOGENOM" id="CLU_2777735_0_0_1"/>